<dbReference type="Proteomes" id="UP001550850">
    <property type="component" value="Unassembled WGS sequence"/>
</dbReference>
<dbReference type="PRINTS" id="PR00081">
    <property type="entry name" value="GDHRDH"/>
</dbReference>
<comment type="caution">
    <text evidence="3">The sequence shown here is derived from an EMBL/GenBank/DDBJ whole genome shotgun (WGS) entry which is preliminary data.</text>
</comment>
<keyword evidence="2" id="KW-0560">Oxidoreductase</keyword>
<dbReference type="InterPro" id="IPR036291">
    <property type="entry name" value="NAD(P)-bd_dom_sf"/>
</dbReference>
<dbReference type="Gene3D" id="3.40.50.720">
    <property type="entry name" value="NAD(P)-binding Rossmann-like Domain"/>
    <property type="match status" value="1"/>
</dbReference>
<dbReference type="PANTHER" id="PTHR24320:SF274">
    <property type="entry name" value="CHAIN DEHYDROGENASE, PUTATIVE (AFU_ORTHOLOGUE AFUA_4G00440)-RELATED"/>
    <property type="match status" value="1"/>
</dbReference>
<dbReference type="SUPFAM" id="SSF51735">
    <property type="entry name" value="NAD(P)-binding Rossmann-fold domains"/>
    <property type="match status" value="1"/>
</dbReference>
<sequence>MSSVFVTGSAQGIGHETARALIDAGHRVVVHARDDRRAAELRASLPGAAAVLTGDLASLDSTRALASAAAQAGPFDVVIHNAGVGGGASERVTTADGLEHIFQVNVVAPYLLTALSPRPARLVLLTSGLESAGRLDFGDLMFEKRAWDGMQAYSDSKLMDVALAFALARRWPDVVVNAVDPGWVRTRMGGPNATDALPDGAETQVWLASSDEPDALVTGRYLKHRVSLRANPAAYDLDVQDRLLDVLAGITGETIHHS</sequence>
<dbReference type="Pfam" id="PF00106">
    <property type="entry name" value="adh_short"/>
    <property type="match status" value="1"/>
</dbReference>
<organism evidence="3 4">
    <name type="scientific">Streptomyces fragilis</name>
    <dbReference type="NCBI Taxonomy" id="67301"/>
    <lineage>
        <taxon>Bacteria</taxon>
        <taxon>Bacillati</taxon>
        <taxon>Actinomycetota</taxon>
        <taxon>Actinomycetes</taxon>
        <taxon>Kitasatosporales</taxon>
        <taxon>Streptomycetaceae</taxon>
        <taxon>Streptomyces</taxon>
    </lineage>
</organism>
<evidence type="ECO:0000313" key="4">
    <source>
        <dbReference type="Proteomes" id="UP001550850"/>
    </source>
</evidence>
<comment type="similarity">
    <text evidence="1">Belongs to the short-chain dehydrogenases/reductases (SDR) family.</text>
</comment>
<gene>
    <name evidence="3" type="ORF">AB0E65_28505</name>
</gene>
<keyword evidence="4" id="KW-1185">Reference proteome</keyword>
<proteinExistence type="inferred from homology"/>
<protein>
    <submittedName>
        <fullName evidence="3">SDR family NAD(P)-dependent oxidoreductase</fullName>
    </submittedName>
</protein>
<evidence type="ECO:0000313" key="3">
    <source>
        <dbReference type="EMBL" id="MEU3558114.1"/>
    </source>
</evidence>
<dbReference type="InterPro" id="IPR002347">
    <property type="entry name" value="SDR_fam"/>
</dbReference>
<dbReference type="RefSeq" id="WP_108955912.1">
    <property type="nucleotide sequence ID" value="NZ_BEVZ01000006.1"/>
</dbReference>
<accession>A0ABV2YRE5</accession>
<evidence type="ECO:0000256" key="2">
    <source>
        <dbReference type="ARBA" id="ARBA00023002"/>
    </source>
</evidence>
<reference evidence="3 4" key="1">
    <citation type="submission" date="2024-06" db="EMBL/GenBank/DDBJ databases">
        <title>The Natural Products Discovery Center: Release of the First 8490 Sequenced Strains for Exploring Actinobacteria Biosynthetic Diversity.</title>
        <authorList>
            <person name="Kalkreuter E."/>
            <person name="Kautsar S.A."/>
            <person name="Yang D."/>
            <person name="Bader C.D."/>
            <person name="Teijaro C.N."/>
            <person name="Fluegel L."/>
            <person name="Davis C.M."/>
            <person name="Simpson J.R."/>
            <person name="Lauterbach L."/>
            <person name="Steele A.D."/>
            <person name="Gui C."/>
            <person name="Meng S."/>
            <person name="Li G."/>
            <person name="Viehrig K."/>
            <person name="Ye F."/>
            <person name="Su P."/>
            <person name="Kiefer A.F."/>
            <person name="Nichols A."/>
            <person name="Cepeda A.J."/>
            <person name="Yan W."/>
            <person name="Fan B."/>
            <person name="Jiang Y."/>
            <person name="Adhikari A."/>
            <person name="Zheng C.-J."/>
            <person name="Schuster L."/>
            <person name="Cowan T.M."/>
            <person name="Smanski M.J."/>
            <person name="Chevrette M.G."/>
            <person name="De Carvalho L.P.S."/>
            <person name="Shen B."/>
        </authorList>
    </citation>
    <scope>NUCLEOTIDE SEQUENCE [LARGE SCALE GENOMIC DNA]</scope>
    <source>
        <strain evidence="3 4">NPDC038104</strain>
    </source>
</reference>
<dbReference type="PANTHER" id="PTHR24320">
    <property type="entry name" value="RETINOL DEHYDROGENASE"/>
    <property type="match status" value="1"/>
</dbReference>
<evidence type="ECO:0000256" key="1">
    <source>
        <dbReference type="ARBA" id="ARBA00006484"/>
    </source>
</evidence>
<dbReference type="EMBL" id="JBEZUR010000084">
    <property type="protein sequence ID" value="MEU3558114.1"/>
    <property type="molecule type" value="Genomic_DNA"/>
</dbReference>
<name>A0ABV2YRE5_9ACTN</name>